<evidence type="ECO:0000256" key="8">
    <source>
        <dbReference type="ARBA" id="ARBA00022989"/>
    </source>
</evidence>
<dbReference type="InterPro" id="IPR029044">
    <property type="entry name" value="Nucleotide-diphossugar_trans"/>
</dbReference>
<comment type="similarity">
    <text evidence="2">Belongs to the glycosyltransferase 2 family.</text>
</comment>
<evidence type="ECO:0000256" key="11">
    <source>
        <dbReference type="ARBA" id="ARBA00023157"/>
    </source>
</evidence>
<dbReference type="PIRSF" id="PIRSF000474">
    <property type="entry name" value="GM2_GD2_synthase"/>
    <property type="match status" value="1"/>
</dbReference>
<dbReference type="Gene3D" id="3.90.550.10">
    <property type="entry name" value="Spore Coat Polysaccharide Biosynthesis Protein SpsA, Chain A"/>
    <property type="match status" value="1"/>
</dbReference>
<evidence type="ECO:0000256" key="7">
    <source>
        <dbReference type="ARBA" id="ARBA00022968"/>
    </source>
</evidence>
<dbReference type="PANTHER" id="PTHR15046:SF2">
    <property type="entry name" value="BETA-1,4 N-ACETYLGALACTOSAMINYLTRANSFERASE 2"/>
    <property type="match status" value="1"/>
</dbReference>
<feature type="transmembrane region" description="Helical" evidence="12">
    <location>
        <begin position="12"/>
        <end position="31"/>
    </location>
</feature>
<evidence type="ECO:0000256" key="4">
    <source>
        <dbReference type="ARBA" id="ARBA00022676"/>
    </source>
</evidence>
<dbReference type="OrthoDB" id="2139606at2759"/>
<dbReference type="GO" id="GO:1901137">
    <property type="term" value="P:carbohydrate derivative biosynthetic process"/>
    <property type="evidence" value="ECO:0007669"/>
    <property type="project" value="UniProtKB-ARBA"/>
</dbReference>
<protein>
    <submittedName>
        <fullName evidence="15">Beta-1,4 N-acetylgalactosaminyltransferase 2 isoform X1</fullName>
    </submittedName>
</protein>
<dbReference type="KEGG" id="muo:115481846"/>
<evidence type="ECO:0000256" key="3">
    <source>
        <dbReference type="ARBA" id="ARBA00011748"/>
    </source>
</evidence>
<comment type="subunit">
    <text evidence="3">Homodimer; disulfide-linked.</text>
</comment>
<evidence type="ECO:0000256" key="9">
    <source>
        <dbReference type="ARBA" id="ARBA00023034"/>
    </source>
</evidence>
<dbReference type="GO" id="GO:0006047">
    <property type="term" value="P:UDP-N-acetylglucosamine metabolic process"/>
    <property type="evidence" value="ECO:0007669"/>
    <property type="project" value="TreeGrafter"/>
</dbReference>
<organism evidence="14 15">
    <name type="scientific">Microcaecilia unicolor</name>
    <dbReference type="NCBI Taxonomy" id="1415580"/>
    <lineage>
        <taxon>Eukaryota</taxon>
        <taxon>Metazoa</taxon>
        <taxon>Chordata</taxon>
        <taxon>Craniata</taxon>
        <taxon>Vertebrata</taxon>
        <taxon>Euteleostomi</taxon>
        <taxon>Amphibia</taxon>
        <taxon>Gymnophiona</taxon>
        <taxon>Siphonopidae</taxon>
        <taxon>Microcaecilia</taxon>
    </lineage>
</organism>
<keyword evidence="4" id="KW-0328">Glycosyltransferase</keyword>
<evidence type="ECO:0000256" key="10">
    <source>
        <dbReference type="ARBA" id="ARBA00023136"/>
    </source>
</evidence>
<dbReference type="Pfam" id="PF00535">
    <property type="entry name" value="Glycos_transf_2"/>
    <property type="match status" value="1"/>
</dbReference>
<dbReference type="CDD" id="cd00761">
    <property type="entry name" value="Glyco_tranf_GTA_type"/>
    <property type="match status" value="1"/>
</dbReference>
<comment type="subcellular location">
    <subcellularLocation>
        <location evidence="1">Golgi apparatus membrane</location>
        <topology evidence="1">Single-pass type II membrane protein</topology>
    </subcellularLocation>
</comment>
<dbReference type="SUPFAM" id="SSF53448">
    <property type="entry name" value="Nucleotide-diphospho-sugar transferases"/>
    <property type="match status" value="1"/>
</dbReference>
<evidence type="ECO:0000256" key="12">
    <source>
        <dbReference type="SAM" id="Phobius"/>
    </source>
</evidence>
<name>A0A6P7ZCN5_9AMPH</name>
<feature type="domain" description="Glycosyltransferase 2-like" evidence="13">
    <location>
        <begin position="254"/>
        <end position="362"/>
    </location>
</feature>
<dbReference type="Proteomes" id="UP000515156">
    <property type="component" value="Chromosome 12"/>
</dbReference>
<gene>
    <name evidence="15" type="primary">B4GALNT2</name>
</gene>
<reference evidence="15" key="1">
    <citation type="submission" date="2025-08" db="UniProtKB">
        <authorList>
            <consortium name="RefSeq"/>
        </authorList>
    </citation>
    <scope>IDENTIFICATION</scope>
</reference>
<dbReference type="GeneID" id="115481846"/>
<dbReference type="RefSeq" id="XP_030077127.1">
    <property type="nucleotide sequence ID" value="XM_030221267.1"/>
</dbReference>
<keyword evidence="9" id="KW-0333">Golgi apparatus</keyword>
<keyword evidence="10 12" id="KW-0472">Membrane</keyword>
<keyword evidence="8 12" id="KW-1133">Transmembrane helix</keyword>
<evidence type="ECO:0000256" key="6">
    <source>
        <dbReference type="ARBA" id="ARBA00022692"/>
    </source>
</evidence>
<keyword evidence="6 12" id="KW-0812">Transmembrane</keyword>
<keyword evidence="7" id="KW-0735">Signal-anchor</keyword>
<proteinExistence type="inferred from homology"/>
<dbReference type="PANTHER" id="PTHR15046">
    <property type="entry name" value="GLYCO_TRANS_2-LIKE DOMAIN-CONTAINING PROTEIN"/>
    <property type="match status" value="1"/>
</dbReference>
<dbReference type="InterPro" id="IPR011143">
    <property type="entry name" value="GM2_synthase"/>
</dbReference>
<dbReference type="CTD" id="124872"/>
<evidence type="ECO:0000256" key="2">
    <source>
        <dbReference type="ARBA" id="ARBA00006739"/>
    </source>
</evidence>
<dbReference type="GO" id="GO:0008376">
    <property type="term" value="F:acetylgalactosaminyltransferase activity"/>
    <property type="evidence" value="ECO:0007669"/>
    <property type="project" value="TreeGrafter"/>
</dbReference>
<evidence type="ECO:0000256" key="5">
    <source>
        <dbReference type="ARBA" id="ARBA00022679"/>
    </source>
</evidence>
<dbReference type="FunCoup" id="A0A6P7ZCN5">
    <property type="interactions" value="47"/>
</dbReference>
<keyword evidence="5" id="KW-0808">Transferase</keyword>
<evidence type="ECO:0000313" key="15">
    <source>
        <dbReference type="RefSeq" id="XP_030077127.1"/>
    </source>
</evidence>
<dbReference type="AlphaFoldDB" id="A0A6P7ZCN5"/>
<keyword evidence="14" id="KW-1185">Reference proteome</keyword>
<keyword evidence="11" id="KW-1015">Disulfide bond</keyword>
<dbReference type="InParanoid" id="A0A6P7ZCN5"/>
<accession>A0A6P7ZCN5</accession>
<evidence type="ECO:0000259" key="13">
    <source>
        <dbReference type="Pfam" id="PF00535"/>
    </source>
</evidence>
<sequence length="499" mass="57255">MPRSRSDLLKLLVKFVLLGFVCYFMTAWFFLRKREIPAFLPAFHSTKSIKNLFLYDGISLFQNKSCSCQNMKDMKGMQVYQLQDNFSPDEIKFVQERRMMELSHFQSRYVSKYQNILLAVPDCPLSYPIHGVKVMPLHTVLIPGLKIFRPDDEIHEVTLRASLGALNTYEAFSPEVVQRRGEKELKISTMNVATLNYILKHITYTSSIYQNQALDVVTLKLGSHEVQFPVVIQQPSIAKLYDPGADKKISSVVTICTKTFLRYHKLRILIKSIRQYYPSITIIVADDSETPENVQEPNVEQYFMPFGKGWFAGRNLAVSQVTTKYFLWIDDDFLFNEKTKIEKMVDVLEKTNLDVVGGGVNGNFFSFKLLLEEGGEDGDCLHWRSGSYHPLEGFPNCVVTGGVVNFFLAHTEKVRSVGFDPKHQRVAHTEFFIDGLGTLLVGSCRDVSVSHQKKGKPSDPKAADMQKTYDTFRTERQDQVRHKLALLYFKNHLKCFTRT</sequence>
<evidence type="ECO:0000313" key="14">
    <source>
        <dbReference type="Proteomes" id="UP000515156"/>
    </source>
</evidence>
<dbReference type="GO" id="GO:0000139">
    <property type="term" value="C:Golgi membrane"/>
    <property type="evidence" value="ECO:0007669"/>
    <property type="project" value="UniProtKB-SubCell"/>
</dbReference>
<dbReference type="InterPro" id="IPR001173">
    <property type="entry name" value="Glyco_trans_2-like"/>
</dbReference>
<dbReference type="GO" id="GO:0019276">
    <property type="term" value="P:UDP-N-acetylgalactosamine metabolic process"/>
    <property type="evidence" value="ECO:0007669"/>
    <property type="project" value="TreeGrafter"/>
</dbReference>
<evidence type="ECO:0000256" key="1">
    <source>
        <dbReference type="ARBA" id="ARBA00004323"/>
    </source>
</evidence>